<evidence type="ECO:0000256" key="1">
    <source>
        <dbReference type="SAM" id="MobiDB-lite"/>
    </source>
</evidence>
<feature type="signal peptide" evidence="2">
    <location>
        <begin position="1"/>
        <end position="18"/>
    </location>
</feature>
<sequence>MKKLLTLILCGLSLNLWAGDAANLHFIGFAQDGKTLAFEQYGVNDGNAAPYSTLYIVDVLKNDYLIKPFVKEGKPDSNDDLEKLRTENKAVAQAKIKELGISDKNQGIQVISHPLSDLSADPHKVTFALGTPLTGLIYESFTLTLEEQAGKAECFGFGDAKQFTLSIQPTPQPEATPTLQPLESLNTPATTATTTPTPATTNNPTPPTTAEPPATTVETTKTEEDTTGLVILQADKKIPETRGCPLAYRIQDVYIYNGEYIAVFINIFSPGFEGQNMRYIVVTGKFRDVQG</sequence>
<dbReference type="EMBL" id="JH600070">
    <property type="protein sequence ID" value="EIJ42603.1"/>
    <property type="molecule type" value="Genomic_DNA"/>
</dbReference>
<evidence type="ECO:0000313" key="3">
    <source>
        <dbReference type="EMBL" id="EIJ42603.1"/>
    </source>
</evidence>
<dbReference type="Pfam" id="PF10016">
    <property type="entry name" value="DUF2259"/>
    <property type="match status" value="1"/>
</dbReference>
<dbReference type="OrthoDB" id="65722at2"/>
<feature type="region of interest" description="Disordered" evidence="1">
    <location>
        <begin position="167"/>
        <end position="223"/>
    </location>
</feature>
<evidence type="ECO:0000313" key="4">
    <source>
        <dbReference type="Proteomes" id="UP000005744"/>
    </source>
</evidence>
<reference evidence="3 4" key="1">
    <citation type="submission" date="2011-11" db="EMBL/GenBank/DDBJ databases">
        <title>Improved High-Quality Draft sequence of Beggiatoa alba B18lD.</title>
        <authorList>
            <consortium name="US DOE Joint Genome Institute"/>
            <person name="Lucas S."/>
            <person name="Han J."/>
            <person name="Lapidus A."/>
            <person name="Cheng J.-F."/>
            <person name="Goodwin L."/>
            <person name="Pitluck S."/>
            <person name="Peters L."/>
            <person name="Mikhailova N."/>
            <person name="Held B."/>
            <person name="Detter J.C."/>
            <person name="Han C."/>
            <person name="Tapia R."/>
            <person name="Land M."/>
            <person name="Hauser L."/>
            <person name="Kyrpides N."/>
            <person name="Ivanova N."/>
            <person name="Pagani I."/>
            <person name="Samuel K."/>
            <person name="Teske A."/>
            <person name="Mueller J."/>
            <person name="Woyke T."/>
        </authorList>
    </citation>
    <scope>NUCLEOTIDE SEQUENCE [LARGE SCALE GENOMIC DNA]</scope>
    <source>
        <strain evidence="3 4">B18LD</strain>
    </source>
</reference>
<dbReference type="RefSeq" id="WP_002685693.1">
    <property type="nucleotide sequence ID" value="NZ_JH600070.1"/>
</dbReference>
<proteinExistence type="predicted"/>
<feature type="compositionally biased region" description="Polar residues" evidence="1">
    <location>
        <begin position="167"/>
        <end position="185"/>
    </location>
</feature>
<keyword evidence="2" id="KW-0732">Signal</keyword>
<dbReference type="AlphaFoldDB" id="I3CG60"/>
<dbReference type="STRING" id="395493.BegalDRAFT_1726"/>
<dbReference type="eggNOG" id="COG5497">
    <property type="taxonomic scope" value="Bacteria"/>
</dbReference>
<feature type="chain" id="PRO_5003669502" evidence="2">
    <location>
        <begin position="19"/>
        <end position="291"/>
    </location>
</feature>
<dbReference type="HOGENOM" id="CLU_1159993_0_0_6"/>
<dbReference type="InterPro" id="IPR018725">
    <property type="entry name" value="DUF2259_secreted"/>
</dbReference>
<organism evidence="3 4">
    <name type="scientific">Beggiatoa alba B18LD</name>
    <dbReference type="NCBI Taxonomy" id="395493"/>
    <lineage>
        <taxon>Bacteria</taxon>
        <taxon>Pseudomonadati</taxon>
        <taxon>Pseudomonadota</taxon>
        <taxon>Gammaproteobacteria</taxon>
        <taxon>Thiotrichales</taxon>
        <taxon>Thiotrichaceae</taxon>
        <taxon>Beggiatoa</taxon>
    </lineage>
</organism>
<dbReference type="Proteomes" id="UP000005744">
    <property type="component" value="Unassembled WGS sequence"/>
</dbReference>
<accession>I3CG60</accession>
<protein>
    <submittedName>
        <fullName evidence="3">Putative secreted protein</fullName>
    </submittedName>
</protein>
<feature type="compositionally biased region" description="Low complexity" evidence="1">
    <location>
        <begin position="186"/>
        <end position="203"/>
    </location>
</feature>
<name>I3CG60_9GAMM</name>
<evidence type="ECO:0000256" key="2">
    <source>
        <dbReference type="SAM" id="SignalP"/>
    </source>
</evidence>
<gene>
    <name evidence="3" type="ORF">BegalDRAFT_1726</name>
</gene>
<keyword evidence="4" id="KW-1185">Reference proteome</keyword>